<dbReference type="OrthoDB" id="3875961at2759"/>
<feature type="region of interest" description="Disordered" evidence="1">
    <location>
        <begin position="1"/>
        <end position="20"/>
    </location>
</feature>
<sequence length="250" mass="27396">MMPNASVESNPPQDPATEDEGTIDLANLTVSGDIFAGNESGAETVAIQETVVSTLTAPGDDAAPLDQKPSIAEAIDSASKVPKDSCHEVIIQQVNDLKTKNKFNHEDLTKISCEAKRHLYECNDYHLQIMQYKLAFGAGTSRILARSDGSINHSNDGKIIMASTVLQFDIERIKSLGAFYAAQKKYFTLLGEMQEIEDEIKHSLATTIETGVASDGFYDEMEETRGRIADMEESCLGVREGWLGWLDELS</sequence>
<keyword evidence="3" id="KW-1185">Reference proteome</keyword>
<name>A0A9N8KJ25_9PEZI</name>
<dbReference type="AlphaFoldDB" id="A0A9N8KJ25"/>
<accession>A0A9N8KJ25</accession>
<comment type="caution">
    <text evidence="2">The sequence shown here is derived from an EMBL/GenBank/DDBJ whole genome shotgun (WGS) entry which is preliminary data.</text>
</comment>
<evidence type="ECO:0000313" key="3">
    <source>
        <dbReference type="Proteomes" id="UP000745764"/>
    </source>
</evidence>
<gene>
    <name evidence="2" type="ORF">AWRI4620_LOCUS2831</name>
</gene>
<proteinExistence type="predicted"/>
<feature type="compositionally biased region" description="Polar residues" evidence="1">
    <location>
        <begin position="1"/>
        <end position="11"/>
    </location>
</feature>
<reference evidence="2" key="1">
    <citation type="submission" date="2020-06" db="EMBL/GenBank/DDBJ databases">
        <authorList>
            <person name="Onetto C."/>
        </authorList>
    </citation>
    <scope>NUCLEOTIDE SEQUENCE</scope>
</reference>
<protein>
    <submittedName>
        <fullName evidence="2">Uncharacterized protein</fullName>
    </submittedName>
</protein>
<evidence type="ECO:0000256" key="1">
    <source>
        <dbReference type="SAM" id="MobiDB-lite"/>
    </source>
</evidence>
<organism evidence="2 3">
    <name type="scientific">Aureobasidium uvarum</name>
    <dbReference type="NCBI Taxonomy" id="2773716"/>
    <lineage>
        <taxon>Eukaryota</taxon>
        <taxon>Fungi</taxon>
        <taxon>Dikarya</taxon>
        <taxon>Ascomycota</taxon>
        <taxon>Pezizomycotina</taxon>
        <taxon>Dothideomycetes</taxon>
        <taxon>Dothideomycetidae</taxon>
        <taxon>Dothideales</taxon>
        <taxon>Saccotheciaceae</taxon>
        <taxon>Aureobasidium</taxon>
    </lineage>
</organism>
<dbReference type="EMBL" id="CAINUL010000003">
    <property type="protein sequence ID" value="CAD0108576.1"/>
    <property type="molecule type" value="Genomic_DNA"/>
</dbReference>
<dbReference type="Proteomes" id="UP000745764">
    <property type="component" value="Unassembled WGS sequence"/>
</dbReference>
<evidence type="ECO:0000313" key="2">
    <source>
        <dbReference type="EMBL" id="CAD0108576.1"/>
    </source>
</evidence>